<keyword evidence="2" id="KW-1185">Reference proteome</keyword>
<reference evidence="1" key="1">
    <citation type="submission" date="2006-03" db="EMBL/GenBank/DDBJ databases">
        <authorList>
            <person name="Bowman J."/>
            <person name="Ferriera S."/>
            <person name="Johnson J."/>
            <person name="Kravitz S."/>
            <person name="Halpern A."/>
            <person name="Remington K."/>
            <person name="Beeson K."/>
            <person name="Tran B."/>
            <person name="Rogers Y.-H."/>
            <person name="Friedman R."/>
            <person name="Venter J.C."/>
        </authorList>
    </citation>
    <scope>NUCLEOTIDE SEQUENCE [LARGE SCALE GENOMIC DNA]</scope>
    <source>
        <strain evidence="1">ATCC 700755</strain>
    </source>
</reference>
<dbReference type="eggNOG" id="ENOG502ZA7B">
    <property type="taxonomic scope" value="Bacteria"/>
</dbReference>
<proteinExistence type="predicted"/>
<evidence type="ECO:0000313" key="1">
    <source>
        <dbReference type="EMBL" id="AFU68187.1"/>
    </source>
</evidence>
<sequence>MKTIQIFILLVFLLVFGKAEAQNELGKLDDLGRISIVPYVSDQVENLPLVARNNLQSKLAQVVTANGLGDSQNYNTRFIITPNISVLDKYVVPGAPAKVALTLEVAVYVGDGITGKKFGSTAINVKGVGRNETKAYVAAVRQISSGDNKLQNLLRTAKQRILEYYNNECDFILKDAESLVNQNQFENAIFILTSVPTISKDCYNQAIDMAKPLFQKKIDRDCTLLLNKARNAWNAGLDFNAANDAASYLNQIDPNAKCYPDVERLSRDINTRIKKVDDREWQFIFKQQDDRTEVAVNQLQSMKEIALTYGRNQAQNPVYNIRGWW</sequence>
<dbReference type="Proteomes" id="UP000008514">
    <property type="component" value="Chromosome"/>
</dbReference>
<gene>
    <name evidence="1" type="ordered locus">P700755_001250</name>
</gene>
<dbReference type="AlphaFoldDB" id="K4IC48"/>
<dbReference type="OrthoDB" id="1049190at2"/>
<protein>
    <submittedName>
        <fullName evidence="1">Uncharacterized protein</fullName>
    </submittedName>
</protein>
<reference evidence="1" key="2">
    <citation type="submission" date="2012-09" db="EMBL/GenBank/DDBJ databases">
        <title>The complete sequence of Psychroflexus torquis an extreme psychrophile from sea-ice that is stimulated by light.</title>
        <authorList>
            <person name="Feng S."/>
            <person name="Powell S.M."/>
            <person name="Bowman J.P."/>
        </authorList>
    </citation>
    <scope>NUCLEOTIDE SEQUENCE [LARGE SCALE GENOMIC DNA]</scope>
    <source>
        <strain evidence="1">ATCC 700755</strain>
    </source>
</reference>
<dbReference type="HOGENOM" id="CLU_074097_0_0_10"/>
<accession>K4IC48</accession>
<dbReference type="STRING" id="313595.P700755_001250"/>
<organism evidence="1 2">
    <name type="scientific">Psychroflexus torquis (strain ATCC 700755 / CIP 106069 / ACAM 623)</name>
    <dbReference type="NCBI Taxonomy" id="313595"/>
    <lineage>
        <taxon>Bacteria</taxon>
        <taxon>Pseudomonadati</taxon>
        <taxon>Bacteroidota</taxon>
        <taxon>Flavobacteriia</taxon>
        <taxon>Flavobacteriales</taxon>
        <taxon>Flavobacteriaceae</taxon>
        <taxon>Psychroflexus</taxon>
    </lineage>
</organism>
<dbReference type="EMBL" id="CP003879">
    <property type="protein sequence ID" value="AFU68187.1"/>
    <property type="molecule type" value="Genomic_DNA"/>
</dbReference>
<dbReference type="KEGG" id="ptq:P700755_001250"/>
<name>K4IC48_PSYTT</name>
<dbReference type="RefSeq" id="WP_015023793.1">
    <property type="nucleotide sequence ID" value="NC_018721.1"/>
</dbReference>
<evidence type="ECO:0000313" key="2">
    <source>
        <dbReference type="Proteomes" id="UP000008514"/>
    </source>
</evidence>